<evidence type="ECO:0000256" key="1">
    <source>
        <dbReference type="ARBA" id="ARBA00009600"/>
    </source>
</evidence>
<protein>
    <recommendedName>
        <fullName evidence="2">UPF0301 protein F4Y60_02500</fullName>
    </recommendedName>
</protein>
<dbReference type="EMBL" id="VXRY01000097">
    <property type="protein sequence ID" value="MXY32963.1"/>
    <property type="molecule type" value="Genomic_DNA"/>
</dbReference>
<name>A0A6B0XYT1_9RHOB</name>
<accession>A0A6B0XYT1</accession>
<dbReference type="Gene3D" id="3.40.1740.10">
    <property type="entry name" value="VC0467-like"/>
    <property type="match status" value="1"/>
</dbReference>
<comment type="similarity">
    <text evidence="1 2">Belongs to the UPF0301 (AlgH) family.</text>
</comment>
<dbReference type="Pfam" id="PF02622">
    <property type="entry name" value="DUF179"/>
    <property type="match status" value="1"/>
</dbReference>
<dbReference type="AlphaFoldDB" id="A0A6B0XYT1"/>
<sequence>MSEDTASSLDGKLLVAMPGMGDPRFEKAVILLCAHSEDGAMGFIVNKPAPNLRFASLLEQLGIESGPPRRDIHIHFGGPVENGRGFVLHSGDYLSENSTLQVNDVFGMTPTLDILEDIAKGSGPSSAFLALGYSGWGPGQLESEILSNGWLTCDASLTIVFGEDNDTKWADALKSIGVDAMLLSPEAGRA</sequence>
<dbReference type="InterPro" id="IPR003774">
    <property type="entry name" value="AlgH-like"/>
</dbReference>
<reference evidence="3" key="1">
    <citation type="submission" date="2019-09" db="EMBL/GenBank/DDBJ databases">
        <title>Characterisation of the sponge microbiome using genome-centric metagenomics.</title>
        <authorList>
            <person name="Engelberts J.P."/>
            <person name="Robbins S.J."/>
            <person name="De Goeij J.M."/>
            <person name="Aranda M."/>
            <person name="Bell S.C."/>
            <person name="Webster N.S."/>
        </authorList>
    </citation>
    <scope>NUCLEOTIDE SEQUENCE</scope>
    <source>
        <strain evidence="3">SB0664_bin_43</strain>
    </source>
</reference>
<evidence type="ECO:0000313" key="3">
    <source>
        <dbReference type="EMBL" id="MXY32963.1"/>
    </source>
</evidence>
<dbReference type="PANTHER" id="PTHR30327">
    <property type="entry name" value="UNCHARACTERIZED PROTEIN YQGE"/>
    <property type="match status" value="1"/>
</dbReference>
<dbReference type="GO" id="GO:0005829">
    <property type="term" value="C:cytosol"/>
    <property type="evidence" value="ECO:0007669"/>
    <property type="project" value="TreeGrafter"/>
</dbReference>
<dbReference type="PANTHER" id="PTHR30327:SF1">
    <property type="entry name" value="UPF0301 PROTEIN YQGE"/>
    <property type="match status" value="1"/>
</dbReference>
<comment type="caution">
    <text evidence="3">The sequence shown here is derived from an EMBL/GenBank/DDBJ whole genome shotgun (WGS) entry which is preliminary data.</text>
</comment>
<dbReference type="NCBIfam" id="NF001268">
    <property type="entry name" value="PRK00228.1-4"/>
    <property type="match status" value="1"/>
</dbReference>
<dbReference type="HAMAP" id="MF_00758">
    <property type="entry name" value="UPF0301"/>
    <property type="match status" value="1"/>
</dbReference>
<evidence type="ECO:0000256" key="2">
    <source>
        <dbReference type="HAMAP-Rule" id="MF_00758"/>
    </source>
</evidence>
<proteinExistence type="inferred from homology"/>
<dbReference type="SUPFAM" id="SSF143456">
    <property type="entry name" value="VC0467-like"/>
    <property type="match status" value="1"/>
</dbReference>
<gene>
    <name evidence="3" type="ORF">F4Y60_02500</name>
</gene>
<organism evidence="3">
    <name type="scientific">Boseongicola sp. SB0664_bin_43</name>
    <dbReference type="NCBI Taxonomy" id="2604844"/>
    <lineage>
        <taxon>Bacteria</taxon>
        <taxon>Pseudomonadati</taxon>
        <taxon>Pseudomonadota</taxon>
        <taxon>Alphaproteobacteria</taxon>
        <taxon>Rhodobacterales</taxon>
        <taxon>Paracoccaceae</taxon>
        <taxon>Boseongicola</taxon>
    </lineage>
</organism>